<evidence type="ECO:0000313" key="2">
    <source>
        <dbReference type="EMBL" id="KAE9393273.1"/>
    </source>
</evidence>
<protein>
    <recommendedName>
        <fullName evidence="4">Tyr recombinase domain-containing protein</fullName>
    </recommendedName>
</protein>
<dbReference type="InterPro" id="IPR013762">
    <property type="entry name" value="Integrase-like_cat_sf"/>
</dbReference>
<sequence length="606" mass="68825">MPKAAKNMKKPRSQPEQTALSIDELNQAGAQTREEYGQAKNTKKNYDGYLEQRMILAGIVRARKAAEKEGKVFPDGIVTSELAKAFDNPPNKWSAKALELVLIQKCIHEGCGKSTMDGMHAAYAKRWDEMDGEKYAGATYKYDEETETVIGNPARAHIINTFRQVIKTKGAAKGVEATRNHAEAMTIEDIEAMVAWSEKECPKSIVDLVLSGTDQNAARVMLVIKHTFLRGFLSSGFTLWTRNNELCKLQHQDLTWNCRGPAPDFAEHFKTHLQNRKGWQKKAGYDAHPTDNVYDIYPQPVHAMDMYYHLPVWINICRRFVGREFEGDDFVFPYFSVNGTIQPKREITHDMVQQLIQEAATSAGLTKTFTTHSLRRGGAQYRFMWAEGKQRWSLTIVRWWGGWAEDERVDTLMKYLMDSLQSYETGHGNALCPSRLEPAKSFMSDHTLEQPVTVNDFRRFAAEIASANQQLVAMLRAAPALSLAHLRQMSLAGLESQGNALALETSPYYNSNTNPSMTRIQEHHTSQKQLHKERVAPMPGVLVPDIPKHGDDLFMVAVKQWEEGDPSQGLIIPLKDWPVEWYTKNMRLVTGTKRSNRKLVAEEYER</sequence>
<proteinExistence type="predicted"/>
<evidence type="ECO:0008006" key="4">
    <source>
        <dbReference type="Google" id="ProtNLM"/>
    </source>
</evidence>
<reference evidence="2" key="1">
    <citation type="journal article" date="2019" name="Environ. Microbiol.">
        <title>Fungal ecological strategies reflected in gene transcription - a case study of two litter decomposers.</title>
        <authorList>
            <person name="Barbi F."/>
            <person name="Kohler A."/>
            <person name="Barry K."/>
            <person name="Baskaran P."/>
            <person name="Daum C."/>
            <person name="Fauchery L."/>
            <person name="Ihrmark K."/>
            <person name="Kuo A."/>
            <person name="LaButti K."/>
            <person name="Lipzen A."/>
            <person name="Morin E."/>
            <person name="Grigoriev I.V."/>
            <person name="Henrissat B."/>
            <person name="Lindahl B."/>
            <person name="Martin F."/>
        </authorList>
    </citation>
    <scope>NUCLEOTIDE SEQUENCE</scope>
    <source>
        <strain evidence="2">JB14</strain>
    </source>
</reference>
<dbReference type="SUPFAM" id="SSF56349">
    <property type="entry name" value="DNA breaking-rejoining enzymes"/>
    <property type="match status" value="1"/>
</dbReference>
<dbReference type="GO" id="GO:0006310">
    <property type="term" value="P:DNA recombination"/>
    <property type="evidence" value="ECO:0007669"/>
    <property type="project" value="UniProtKB-KW"/>
</dbReference>
<dbReference type="EMBL" id="ML769576">
    <property type="protein sequence ID" value="KAE9393273.1"/>
    <property type="molecule type" value="Genomic_DNA"/>
</dbReference>
<keyword evidence="3" id="KW-1185">Reference proteome</keyword>
<organism evidence="2 3">
    <name type="scientific">Gymnopus androsaceus JB14</name>
    <dbReference type="NCBI Taxonomy" id="1447944"/>
    <lineage>
        <taxon>Eukaryota</taxon>
        <taxon>Fungi</taxon>
        <taxon>Dikarya</taxon>
        <taxon>Basidiomycota</taxon>
        <taxon>Agaricomycotina</taxon>
        <taxon>Agaricomycetes</taxon>
        <taxon>Agaricomycetidae</taxon>
        <taxon>Agaricales</taxon>
        <taxon>Marasmiineae</taxon>
        <taxon>Omphalotaceae</taxon>
        <taxon>Gymnopus</taxon>
    </lineage>
</organism>
<dbReference type="GO" id="GO:0003677">
    <property type="term" value="F:DNA binding"/>
    <property type="evidence" value="ECO:0007669"/>
    <property type="project" value="InterPro"/>
</dbReference>
<dbReference type="OrthoDB" id="2976553at2759"/>
<dbReference type="GO" id="GO:0015074">
    <property type="term" value="P:DNA integration"/>
    <property type="evidence" value="ECO:0007669"/>
    <property type="project" value="InterPro"/>
</dbReference>
<dbReference type="InterPro" id="IPR011010">
    <property type="entry name" value="DNA_brk_join_enz"/>
</dbReference>
<evidence type="ECO:0000313" key="3">
    <source>
        <dbReference type="Proteomes" id="UP000799118"/>
    </source>
</evidence>
<accession>A0A6A4H6D2</accession>
<dbReference type="Proteomes" id="UP000799118">
    <property type="component" value="Unassembled WGS sequence"/>
</dbReference>
<dbReference type="Gene3D" id="1.10.443.10">
    <property type="entry name" value="Intergrase catalytic core"/>
    <property type="match status" value="1"/>
</dbReference>
<keyword evidence="1" id="KW-0233">DNA recombination</keyword>
<dbReference type="AlphaFoldDB" id="A0A6A4H6D2"/>
<gene>
    <name evidence="2" type="ORF">BT96DRAFT_1051939</name>
</gene>
<name>A0A6A4H6D2_9AGAR</name>
<evidence type="ECO:0000256" key="1">
    <source>
        <dbReference type="ARBA" id="ARBA00023172"/>
    </source>
</evidence>